<dbReference type="Proteomes" id="UP000254711">
    <property type="component" value="Unassembled WGS sequence"/>
</dbReference>
<evidence type="ECO:0000256" key="1">
    <source>
        <dbReference type="SAM" id="MobiDB-lite"/>
    </source>
</evidence>
<sequence length="59" mass="6865">MQRPVRHLAQPYHDRHATEPPTFGMHWRVARSSLWGLLRQLQNQMKCKPVGGEDGDLET</sequence>
<gene>
    <name evidence="2" type="ORF">DVT68_18185</name>
</gene>
<accession>A0A370K3S2</accession>
<reference evidence="2 3" key="1">
    <citation type="submission" date="2018-07" db="EMBL/GenBank/DDBJ databases">
        <title>Dyella solisilvae sp. nov., isolated from the pine and broad-leaved mixed forest soil.</title>
        <authorList>
            <person name="Gao Z."/>
            <person name="Qiu L."/>
        </authorList>
    </citation>
    <scope>NUCLEOTIDE SEQUENCE [LARGE SCALE GENOMIC DNA]</scope>
    <source>
        <strain evidence="2 3">DHG54</strain>
    </source>
</reference>
<proteinExistence type="predicted"/>
<dbReference type="AlphaFoldDB" id="A0A370K3S2"/>
<name>A0A370K3S2_9GAMM</name>
<organism evidence="2 3">
    <name type="scientific">Dyella solisilvae</name>
    <dbReference type="NCBI Taxonomy" id="1920168"/>
    <lineage>
        <taxon>Bacteria</taxon>
        <taxon>Pseudomonadati</taxon>
        <taxon>Pseudomonadota</taxon>
        <taxon>Gammaproteobacteria</taxon>
        <taxon>Lysobacterales</taxon>
        <taxon>Rhodanobacteraceae</taxon>
        <taxon>Dyella</taxon>
    </lineage>
</organism>
<feature type="region of interest" description="Disordered" evidence="1">
    <location>
        <begin position="1"/>
        <end position="21"/>
    </location>
</feature>
<evidence type="ECO:0000313" key="3">
    <source>
        <dbReference type="Proteomes" id="UP000254711"/>
    </source>
</evidence>
<evidence type="ECO:0000313" key="2">
    <source>
        <dbReference type="EMBL" id="RDI97279.1"/>
    </source>
</evidence>
<comment type="caution">
    <text evidence="2">The sequence shown here is derived from an EMBL/GenBank/DDBJ whole genome shotgun (WGS) entry which is preliminary data.</text>
</comment>
<dbReference type="EMBL" id="QQSY01000006">
    <property type="protein sequence ID" value="RDI97279.1"/>
    <property type="molecule type" value="Genomic_DNA"/>
</dbReference>
<protein>
    <submittedName>
        <fullName evidence="2">Uncharacterized protein</fullName>
    </submittedName>
</protein>
<keyword evidence="3" id="KW-1185">Reference proteome</keyword>